<reference evidence="1 2" key="1">
    <citation type="journal article" date="2014" name="Nat. Commun.">
        <title>Multiple recent horizontal transfers of a large genomic region in cheese making fungi.</title>
        <authorList>
            <person name="Cheeseman K."/>
            <person name="Ropars J."/>
            <person name="Renault P."/>
            <person name="Dupont J."/>
            <person name="Gouzy J."/>
            <person name="Branca A."/>
            <person name="Abraham A.L."/>
            <person name="Ceppi M."/>
            <person name="Conseiller E."/>
            <person name="Debuchy R."/>
            <person name="Malagnac F."/>
            <person name="Goarin A."/>
            <person name="Silar P."/>
            <person name="Lacoste S."/>
            <person name="Sallet E."/>
            <person name="Bensimon A."/>
            <person name="Giraud T."/>
            <person name="Brygoo Y."/>
        </authorList>
    </citation>
    <scope>NUCLEOTIDE SEQUENCE [LARGE SCALE GENOMIC DNA]</scope>
    <source>
        <strain evidence="2">FM 013</strain>
    </source>
</reference>
<accession>A0A0G4P2U6</accession>
<evidence type="ECO:0000313" key="1">
    <source>
        <dbReference type="EMBL" id="CRL20646.1"/>
    </source>
</evidence>
<organism evidence="1 2">
    <name type="scientific">Penicillium camemberti (strain FM 013)</name>
    <dbReference type="NCBI Taxonomy" id="1429867"/>
    <lineage>
        <taxon>Eukaryota</taxon>
        <taxon>Fungi</taxon>
        <taxon>Dikarya</taxon>
        <taxon>Ascomycota</taxon>
        <taxon>Pezizomycotina</taxon>
        <taxon>Eurotiomycetes</taxon>
        <taxon>Eurotiomycetidae</taxon>
        <taxon>Eurotiales</taxon>
        <taxon>Aspergillaceae</taxon>
        <taxon>Penicillium</taxon>
    </lineage>
</organism>
<proteinExistence type="predicted"/>
<name>A0A0G4P2U6_PENC3</name>
<sequence>MEHDIGPAPSGFFTGVKLADPDEDISTRLKRWYLIYRIETDARGLDRCWKRGTPGQISWNTHEYHPFIRSLAVWDSAFQYFQRPSLENIAKTCLWWQSIVGEKWPVLVHFYGSLFYIRAEYPMTDRDFWFRIHRLLRSPSVQHITFNRGFDDKFISGPESVKSILPMNAEPPREMLQSSLSTIVEKECGTLESVIATERSAGKVPKPLSGPGIEKEAPIFNTFGTHWFEHKGVQCQVMIDMADRFESPTDI</sequence>
<evidence type="ECO:0000313" key="2">
    <source>
        <dbReference type="Proteomes" id="UP000053732"/>
    </source>
</evidence>
<keyword evidence="2" id="KW-1185">Reference proteome</keyword>
<dbReference type="EMBL" id="HG793137">
    <property type="protein sequence ID" value="CRL20646.1"/>
    <property type="molecule type" value="Genomic_DNA"/>
</dbReference>
<dbReference type="Proteomes" id="UP000053732">
    <property type="component" value="Unassembled WGS sequence"/>
</dbReference>
<gene>
    <name evidence="1" type="ORF">PCAMFM013_S004g000587</name>
</gene>
<protein>
    <submittedName>
        <fullName evidence="1">Str. FM013</fullName>
    </submittedName>
</protein>
<dbReference type="AlphaFoldDB" id="A0A0G4P2U6"/>